<dbReference type="EMBL" id="JBHRTB010000010">
    <property type="protein sequence ID" value="MFC3145243.1"/>
    <property type="molecule type" value="Genomic_DNA"/>
</dbReference>
<dbReference type="InterPro" id="IPR023393">
    <property type="entry name" value="START-like_dom_sf"/>
</dbReference>
<evidence type="ECO:0000313" key="2">
    <source>
        <dbReference type="Proteomes" id="UP001595632"/>
    </source>
</evidence>
<protein>
    <submittedName>
        <fullName evidence="1">SRPBCC family protein</fullName>
    </submittedName>
</protein>
<dbReference type="RefSeq" id="WP_275634616.1">
    <property type="nucleotide sequence ID" value="NZ_JARGYD010000010.1"/>
</dbReference>
<dbReference type="CDD" id="cd07812">
    <property type="entry name" value="SRPBCC"/>
    <property type="match status" value="1"/>
</dbReference>
<dbReference type="Gene3D" id="3.30.530.20">
    <property type="match status" value="1"/>
</dbReference>
<name>A0ABV7GXH3_9RHOB</name>
<dbReference type="Proteomes" id="UP001595632">
    <property type="component" value="Unassembled WGS sequence"/>
</dbReference>
<comment type="caution">
    <text evidence="1">The sequence shown here is derived from an EMBL/GenBank/DDBJ whole genome shotgun (WGS) entry which is preliminary data.</text>
</comment>
<sequence>MITAPQDHGHAVSARLDVPADTAFAFVSDPIALGGWSLGCMNTAPVPGAPGIYAGRSLFDGSETRFAIAADPDRRIVDFLLGEPGAMVPRISIRVVPAEVCGLDPAQCLVTMSAWRGADMNDTRWQQLCACHEAEIHLIRGQCEAAAAGQPVRPFATVERGR</sequence>
<evidence type="ECO:0000313" key="1">
    <source>
        <dbReference type="EMBL" id="MFC3145243.1"/>
    </source>
</evidence>
<dbReference type="SUPFAM" id="SSF55961">
    <property type="entry name" value="Bet v1-like"/>
    <property type="match status" value="1"/>
</dbReference>
<reference evidence="2" key="1">
    <citation type="journal article" date="2019" name="Int. J. Syst. Evol. Microbiol.">
        <title>The Global Catalogue of Microorganisms (GCM) 10K type strain sequencing project: providing services to taxonomists for standard genome sequencing and annotation.</title>
        <authorList>
            <consortium name="The Broad Institute Genomics Platform"/>
            <consortium name="The Broad Institute Genome Sequencing Center for Infectious Disease"/>
            <person name="Wu L."/>
            <person name="Ma J."/>
        </authorList>
    </citation>
    <scope>NUCLEOTIDE SEQUENCE [LARGE SCALE GENOMIC DNA]</scope>
    <source>
        <strain evidence="2">KCTC 52366</strain>
    </source>
</reference>
<organism evidence="1 2">
    <name type="scientific">Psychromarinibacter halotolerans</name>
    <dbReference type="NCBI Taxonomy" id="1775175"/>
    <lineage>
        <taxon>Bacteria</taxon>
        <taxon>Pseudomonadati</taxon>
        <taxon>Pseudomonadota</taxon>
        <taxon>Alphaproteobacteria</taxon>
        <taxon>Rhodobacterales</taxon>
        <taxon>Paracoccaceae</taxon>
        <taxon>Psychromarinibacter</taxon>
    </lineage>
</organism>
<gene>
    <name evidence="1" type="ORF">ACFOGP_21155</name>
</gene>
<accession>A0ABV7GXH3</accession>
<keyword evidence="2" id="KW-1185">Reference proteome</keyword>
<proteinExistence type="predicted"/>